<evidence type="ECO:0000313" key="3">
    <source>
        <dbReference type="Proteomes" id="UP001562354"/>
    </source>
</evidence>
<sequence length="360" mass="39420">MEGAAGMAELRRDTSPLAVNTDALADTKQFVQDAACLGLASESTHLSRPNDDLVVTTTSPSEVVEQGGSKGNDGQECSNDRPPHDMLLPPEVDIEGPSSSEHMSESDTHTISLENVLESGQDERPRWKGKAPMPMGTASESSNNPAVTPSPVQDTGKPGTSDQPRYTATVEDGTSQASSTTDISTALNNATEQHSSVQHGFLRRDEFQNPARTLRPFSHIVPDTVPGSARNARSRASIHSLPPMTSYRAEECRRLSNSPIMTLDRDFLASSTLQRVYRKPRQRIRYMCHTCNVPLLQSQNCDKCGHHRCPQCIRRPSIKVRNEPDPRYVEAVERRLSSMSRGMTSAGSRARAQVAMAMSH</sequence>
<gene>
    <name evidence="2" type="ORF">AAFC00_003503</name>
</gene>
<dbReference type="RefSeq" id="XP_069200792.1">
    <property type="nucleotide sequence ID" value="XM_069348456.1"/>
</dbReference>
<protein>
    <submittedName>
        <fullName evidence="2">Uncharacterized protein</fullName>
    </submittedName>
</protein>
<dbReference type="EMBL" id="JBFMKM010000008">
    <property type="protein sequence ID" value="KAL1304517.1"/>
    <property type="molecule type" value="Genomic_DNA"/>
</dbReference>
<proteinExistence type="predicted"/>
<feature type="compositionally biased region" description="Polar residues" evidence="1">
    <location>
        <begin position="138"/>
        <end position="181"/>
    </location>
</feature>
<reference evidence="2 3" key="1">
    <citation type="submission" date="2024-07" db="EMBL/GenBank/DDBJ databases">
        <title>Draft sequence of the Neodothiora populina.</title>
        <authorList>
            <person name="Drown D.D."/>
            <person name="Schuette U.S."/>
            <person name="Buechlein A.B."/>
            <person name="Rusch D.R."/>
            <person name="Winton L.W."/>
            <person name="Adams G.A."/>
        </authorList>
    </citation>
    <scope>NUCLEOTIDE SEQUENCE [LARGE SCALE GENOMIC DNA]</scope>
    <source>
        <strain evidence="2 3">CPC 39397</strain>
    </source>
</reference>
<feature type="region of interest" description="Disordered" evidence="1">
    <location>
        <begin position="44"/>
        <end position="181"/>
    </location>
</feature>
<keyword evidence="3" id="KW-1185">Reference proteome</keyword>
<comment type="caution">
    <text evidence="2">The sequence shown here is derived from an EMBL/GenBank/DDBJ whole genome shotgun (WGS) entry which is preliminary data.</text>
</comment>
<evidence type="ECO:0000256" key="1">
    <source>
        <dbReference type="SAM" id="MobiDB-lite"/>
    </source>
</evidence>
<dbReference type="GeneID" id="95977204"/>
<organism evidence="2 3">
    <name type="scientific">Neodothiora populina</name>
    <dbReference type="NCBI Taxonomy" id="2781224"/>
    <lineage>
        <taxon>Eukaryota</taxon>
        <taxon>Fungi</taxon>
        <taxon>Dikarya</taxon>
        <taxon>Ascomycota</taxon>
        <taxon>Pezizomycotina</taxon>
        <taxon>Dothideomycetes</taxon>
        <taxon>Dothideomycetidae</taxon>
        <taxon>Dothideales</taxon>
        <taxon>Dothioraceae</taxon>
        <taxon>Neodothiora</taxon>
    </lineage>
</organism>
<accession>A0ABR3PED4</accession>
<evidence type="ECO:0000313" key="2">
    <source>
        <dbReference type="EMBL" id="KAL1304517.1"/>
    </source>
</evidence>
<dbReference type="Proteomes" id="UP001562354">
    <property type="component" value="Unassembled WGS sequence"/>
</dbReference>
<name>A0ABR3PED4_9PEZI</name>
<feature type="compositionally biased region" description="Low complexity" evidence="1">
    <location>
        <begin position="54"/>
        <end position="65"/>
    </location>
</feature>